<gene>
    <name evidence="2" type="ORF">FTOL_01869</name>
</gene>
<evidence type="ECO:0000259" key="1">
    <source>
        <dbReference type="Pfam" id="PF13577"/>
    </source>
</evidence>
<sequence length="213" mass="24397">MSSISYRDASITRSIIEGLIEIPLIEVLSIAERDFHLSLPQTQRSISGSILELLIKLFNTSRQMAVSPEAAAIIQRKKAQYCRYADTQQWHRFDEIMLPDATYVFHDRDGNVLTKGDVQFSWSSREDWAAFFKNENKDIQSVHLVGPAEMEQISADEIKSIWAVVYHAGTKEAEGGVHGTGGGHYHEIWKKVGDDWFMKNMKMERLYWKVISS</sequence>
<dbReference type="SUPFAM" id="SSF54427">
    <property type="entry name" value="NTF2-like"/>
    <property type="match status" value="1"/>
</dbReference>
<name>A0AAE8M0P2_9HYPO</name>
<protein>
    <recommendedName>
        <fullName evidence="1">SnoaL-like domain-containing protein</fullName>
    </recommendedName>
</protein>
<reference evidence="2" key="1">
    <citation type="submission" date="2018-03" db="EMBL/GenBank/DDBJ databases">
        <authorList>
            <person name="Guldener U."/>
        </authorList>
    </citation>
    <scope>NUCLEOTIDE SEQUENCE</scope>
</reference>
<evidence type="ECO:0000313" key="2">
    <source>
        <dbReference type="EMBL" id="SPJ72141.1"/>
    </source>
</evidence>
<comment type="caution">
    <text evidence="2">The sequence shown here is derived from an EMBL/GenBank/DDBJ whole genome shotgun (WGS) entry which is preliminary data.</text>
</comment>
<dbReference type="Pfam" id="PF13577">
    <property type="entry name" value="SnoaL_4"/>
    <property type="match status" value="1"/>
</dbReference>
<dbReference type="InterPro" id="IPR032710">
    <property type="entry name" value="NTF2-like_dom_sf"/>
</dbReference>
<organism evidence="2 3">
    <name type="scientific">Fusarium torulosum</name>
    <dbReference type="NCBI Taxonomy" id="33205"/>
    <lineage>
        <taxon>Eukaryota</taxon>
        <taxon>Fungi</taxon>
        <taxon>Dikarya</taxon>
        <taxon>Ascomycota</taxon>
        <taxon>Pezizomycotina</taxon>
        <taxon>Sordariomycetes</taxon>
        <taxon>Hypocreomycetidae</taxon>
        <taxon>Hypocreales</taxon>
        <taxon>Nectriaceae</taxon>
        <taxon>Fusarium</taxon>
    </lineage>
</organism>
<dbReference type="InterPro" id="IPR037401">
    <property type="entry name" value="SnoaL-like"/>
</dbReference>
<dbReference type="Proteomes" id="UP001187734">
    <property type="component" value="Unassembled WGS sequence"/>
</dbReference>
<proteinExistence type="predicted"/>
<feature type="domain" description="SnoaL-like" evidence="1">
    <location>
        <begin position="72"/>
        <end position="201"/>
    </location>
</feature>
<dbReference type="AlphaFoldDB" id="A0AAE8M0P2"/>
<accession>A0AAE8M0P2</accession>
<evidence type="ECO:0000313" key="3">
    <source>
        <dbReference type="Proteomes" id="UP001187734"/>
    </source>
</evidence>
<dbReference type="EMBL" id="ONZP01000052">
    <property type="protein sequence ID" value="SPJ72141.1"/>
    <property type="molecule type" value="Genomic_DNA"/>
</dbReference>
<keyword evidence="3" id="KW-1185">Reference proteome</keyword>
<dbReference type="Gene3D" id="3.10.450.50">
    <property type="match status" value="1"/>
</dbReference>